<name>A0A0K2T9K5_LEPSM</name>
<reference evidence="3" key="1">
    <citation type="submission" date="2014-05" db="EMBL/GenBank/DDBJ databases">
        <authorList>
            <person name="Chronopoulou M."/>
        </authorList>
    </citation>
    <scope>NUCLEOTIDE SEQUENCE</scope>
    <source>
        <tissue evidence="3">Whole organism</tissue>
    </source>
</reference>
<accession>A0A0K2T9K5</accession>
<dbReference type="OrthoDB" id="5964980at2759"/>
<feature type="compositionally biased region" description="Basic residues" evidence="1">
    <location>
        <begin position="314"/>
        <end position="323"/>
    </location>
</feature>
<organism evidence="3">
    <name type="scientific">Lepeophtheirus salmonis</name>
    <name type="common">Salmon louse</name>
    <name type="synonym">Caligus salmonis</name>
    <dbReference type="NCBI Taxonomy" id="72036"/>
    <lineage>
        <taxon>Eukaryota</taxon>
        <taxon>Metazoa</taxon>
        <taxon>Ecdysozoa</taxon>
        <taxon>Arthropoda</taxon>
        <taxon>Crustacea</taxon>
        <taxon>Multicrustacea</taxon>
        <taxon>Hexanauplia</taxon>
        <taxon>Copepoda</taxon>
        <taxon>Siphonostomatoida</taxon>
        <taxon>Caligidae</taxon>
        <taxon>Lepeophtheirus</taxon>
    </lineage>
</organism>
<sequence length="524" mass="57995">MGAMSNPKVISCVVENVLPDILFVSFTSSSGSGKIYQGALIHQPPLQRPPHIDNFPLQLKNDNPRDFALESFPTLSRRHTYYENGARGLSQSVTLPAKKLGVRLRARQVLCHNCKNVCNEKGENVQQQTKKHPVKRMTRGNSSSQCSSSSKNPTPPFTLVPKIRRLDPREINKYSDSSSEVDKPLIKIRLSGNSKMGAYRALRRKRSAVGSMEDLWDKNVFQESSSSNKDLGEVVELDDEEEDSSNVKESSELPHKSTPVLKISFGSHQGRGTVMKIPARARNVPSLEEVLEEGNEENSKVEKKAPGESSGARAAKKALKRARKEAQKRLKSNCMTASPRYRGSPVYCSPGRPNIASPLSGSSDNFSPARSPFMTMSPRSVTPGSSPAYSVILPPPSPSQNGGRPRNKMIIRRPKHKRKKHKKNKKTEDDDVKALPDTTGSEQISNNSSNESSSSTSPNQPRLGELIGQTVDSCMMEDGKTMCVGDVVWGKTEEFPWWPGKVSFFSTEMKNYTIYSSFFPQTGH</sequence>
<feature type="compositionally biased region" description="Polar residues" evidence="1">
    <location>
        <begin position="377"/>
        <end position="388"/>
    </location>
</feature>
<dbReference type="SUPFAM" id="SSF63748">
    <property type="entry name" value="Tudor/PWWP/MBT"/>
    <property type="match status" value="1"/>
</dbReference>
<feature type="compositionally biased region" description="Basic residues" evidence="1">
    <location>
        <begin position="405"/>
        <end position="425"/>
    </location>
</feature>
<protein>
    <recommendedName>
        <fullName evidence="2">PWWP domain-containing protein</fullName>
    </recommendedName>
</protein>
<feature type="compositionally biased region" description="Basic and acidic residues" evidence="1">
    <location>
        <begin position="245"/>
        <end position="255"/>
    </location>
</feature>
<dbReference type="PROSITE" id="PS50812">
    <property type="entry name" value="PWWP"/>
    <property type="match status" value="1"/>
</dbReference>
<feature type="compositionally biased region" description="Polar residues" evidence="1">
    <location>
        <begin position="357"/>
        <end position="368"/>
    </location>
</feature>
<evidence type="ECO:0000256" key="1">
    <source>
        <dbReference type="SAM" id="MobiDB-lite"/>
    </source>
</evidence>
<feature type="region of interest" description="Disordered" evidence="1">
    <location>
        <begin position="289"/>
        <end position="464"/>
    </location>
</feature>
<proteinExistence type="predicted"/>
<feature type="compositionally biased region" description="Basic residues" evidence="1">
    <location>
        <begin position="129"/>
        <end position="138"/>
    </location>
</feature>
<feature type="region of interest" description="Disordered" evidence="1">
    <location>
        <begin position="227"/>
        <end position="257"/>
    </location>
</feature>
<dbReference type="Gene3D" id="2.30.30.140">
    <property type="match status" value="1"/>
</dbReference>
<evidence type="ECO:0000313" key="3">
    <source>
        <dbReference type="EMBL" id="CDW22252.1"/>
    </source>
</evidence>
<feature type="compositionally biased region" description="Basic and acidic residues" evidence="1">
    <location>
        <begin position="297"/>
        <end position="306"/>
    </location>
</feature>
<dbReference type="InterPro" id="IPR000313">
    <property type="entry name" value="PWWP_dom"/>
</dbReference>
<feature type="region of interest" description="Disordered" evidence="1">
    <location>
        <begin position="122"/>
        <end position="160"/>
    </location>
</feature>
<feature type="compositionally biased region" description="Low complexity" evidence="1">
    <location>
        <begin position="441"/>
        <end position="461"/>
    </location>
</feature>
<dbReference type="EMBL" id="HACA01004891">
    <property type="protein sequence ID" value="CDW22252.1"/>
    <property type="molecule type" value="Transcribed_RNA"/>
</dbReference>
<feature type="domain" description="PWWP" evidence="2">
    <location>
        <begin position="484"/>
        <end position="524"/>
    </location>
</feature>
<evidence type="ECO:0000259" key="2">
    <source>
        <dbReference type="PROSITE" id="PS50812"/>
    </source>
</evidence>
<dbReference type="AlphaFoldDB" id="A0A0K2T9K5"/>
<feature type="compositionally biased region" description="Acidic residues" evidence="1">
    <location>
        <begin position="233"/>
        <end position="244"/>
    </location>
</feature>